<keyword evidence="2" id="KW-1185">Reference proteome</keyword>
<reference evidence="1 2" key="1">
    <citation type="journal article" date="2018" name="Environ. Microbiol.">
        <title>Isolation and genomic characterization of Novimethylophilus kurashikiensis gen. nov. sp. nov., a new lanthanide-dependent methylotrophic species of Methylophilaceae.</title>
        <authorList>
            <person name="Lv H."/>
            <person name="Sahin N."/>
            <person name="Tani A."/>
        </authorList>
    </citation>
    <scope>NUCLEOTIDE SEQUENCE [LARGE SCALE GENOMIC DNA]</scope>
    <source>
        <strain evidence="1 2">La2-4</strain>
    </source>
</reference>
<proteinExistence type="predicted"/>
<name>A0A2R5FB72_9PROT</name>
<dbReference type="EMBL" id="BDOQ01000010">
    <property type="protein sequence ID" value="GBG14798.1"/>
    <property type="molecule type" value="Genomic_DNA"/>
</dbReference>
<accession>A0A2R5FB72</accession>
<dbReference type="Proteomes" id="UP000245081">
    <property type="component" value="Unassembled WGS sequence"/>
</dbReference>
<dbReference type="RefSeq" id="WP_109015985.1">
    <property type="nucleotide sequence ID" value="NZ_BDOQ01000010.1"/>
</dbReference>
<evidence type="ECO:0000313" key="1">
    <source>
        <dbReference type="EMBL" id="GBG14798.1"/>
    </source>
</evidence>
<protein>
    <submittedName>
        <fullName evidence="1">Uncharacterized protein</fullName>
    </submittedName>
</protein>
<organism evidence="1 2">
    <name type="scientific">Novimethylophilus kurashikiensis</name>
    <dbReference type="NCBI Taxonomy" id="1825523"/>
    <lineage>
        <taxon>Bacteria</taxon>
        <taxon>Pseudomonadati</taxon>
        <taxon>Pseudomonadota</taxon>
        <taxon>Betaproteobacteria</taxon>
        <taxon>Nitrosomonadales</taxon>
        <taxon>Methylophilaceae</taxon>
        <taxon>Novimethylophilus</taxon>
    </lineage>
</organism>
<gene>
    <name evidence="1" type="ORF">NMK_2399</name>
</gene>
<comment type="caution">
    <text evidence="1">The sequence shown here is derived from an EMBL/GenBank/DDBJ whole genome shotgun (WGS) entry which is preliminary data.</text>
</comment>
<evidence type="ECO:0000313" key="2">
    <source>
        <dbReference type="Proteomes" id="UP000245081"/>
    </source>
</evidence>
<sequence length="138" mass="15317">MSDTKLNSVLEDNGYTVLDEKFGVYRLQQFYGPNKTLSFDGVGVFCSPVPMSQAKEVYLSLYDAIEYSNGSQEAIDATMESWAVLNACRLSMTGIPTAVINDMSRFGKVVQDNVTLVRPDGRIRHCAIMESGDVICYH</sequence>
<dbReference type="AlphaFoldDB" id="A0A2R5FB72"/>